<comment type="caution">
    <text evidence="4">The sequence shown here is derived from an EMBL/GenBank/DDBJ whole genome shotgun (WGS) entry which is preliminary data.</text>
</comment>
<dbReference type="PANTHER" id="PTHR30204">
    <property type="entry name" value="REDOX-CYCLING DRUG-SENSING TRANSCRIPTIONAL ACTIVATOR SOXR"/>
    <property type="match status" value="1"/>
</dbReference>
<dbReference type="CDD" id="cd00592">
    <property type="entry name" value="HTH_MerR-like"/>
    <property type="match status" value="1"/>
</dbReference>
<evidence type="ECO:0000313" key="5">
    <source>
        <dbReference type="Proteomes" id="UP001165283"/>
    </source>
</evidence>
<protein>
    <submittedName>
        <fullName evidence="4">MerR family transcriptional regulator</fullName>
    </submittedName>
</protein>
<dbReference type="PANTHER" id="PTHR30204:SF93">
    <property type="entry name" value="HTH MERR-TYPE DOMAIN-CONTAINING PROTEIN"/>
    <property type="match status" value="1"/>
</dbReference>
<dbReference type="InterPro" id="IPR009061">
    <property type="entry name" value="DNA-bd_dom_put_sf"/>
</dbReference>
<dbReference type="Pfam" id="PF13411">
    <property type="entry name" value="MerR_1"/>
    <property type="match status" value="1"/>
</dbReference>
<evidence type="ECO:0000256" key="1">
    <source>
        <dbReference type="ARBA" id="ARBA00023125"/>
    </source>
</evidence>
<dbReference type="RefSeq" id="WP_252443759.1">
    <property type="nucleotide sequence ID" value="NZ_JAGSOV010000062.1"/>
</dbReference>
<dbReference type="PRINTS" id="PR00040">
    <property type="entry name" value="HTHMERR"/>
</dbReference>
<sequence length="345" mass="38587">MEDNQLYPIGDVARRTGLSVSAIRYYADDGVIAPTGHNDAGHRLYDVDAIARLEIVRTLRELGAGLDDIRRLLAEETTLRDLATTHLALVERQLRHLRARRAVLRTVADQHTTTERVALMHDLVSMSDDDRNRLLDEFWDEITDGLTVHPAFVEHLHRMRPDLPEEPTTEQLQAWIALADLVRDDAFRREVRRFFRTAFSSPRSLELTAPRRLDLIEECRRVQVEAWEAQRAGLPPDSPRAQEIAERLLATVAELFADASGGPLGEPDIAELRRSMAAPDPAGAAHQQADRVVSEFTDLLGTYISLMATINPPPEPDPQDPGESEQWIAAALTASGPRHGPGPRR</sequence>
<reference evidence="4" key="1">
    <citation type="submission" date="2021-04" db="EMBL/GenBank/DDBJ databases">
        <title>Pseudonocardia sp. nov., isolated from sandy soil of mangrove forest.</title>
        <authorList>
            <person name="Zan Z."/>
            <person name="Huang R."/>
            <person name="Liu W."/>
        </authorList>
    </citation>
    <scope>NUCLEOTIDE SEQUENCE</scope>
    <source>
        <strain evidence="4">S2-4</strain>
    </source>
</reference>
<dbReference type="EMBL" id="JAGSOV010000062">
    <property type="protein sequence ID" value="MCO1659111.1"/>
    <property type="molecule type" value="Genomic_DNA"/>
</dbReference>
<dbReference type="Proteomes" id="UP001165283">
    <property type="component" value="Unassembled WGS sequence"/>
</dbReference>
<dbReference type="SUPFAM" id="SSF46955">
    <property type="entry name" value="Putative DNA-binding domain"/>
    <property type="match status" value="1"/>
</dbReference>
<dbReference type="InterPro" id="IPR000551">
    <property type="entry name" value="MerR-type_HTH_dom"/>
</dbReference>
<gene>
    <name evidence="4" type="ORF">KDL28_28980</name>
</gene>
<proteinExistence type="predicted"/>
<keyword evidence="1" id="KW-0238">DNA-binding</keyword>
<evidence type="ECO:0000259" key="3">
    <source>
        <dbReference type="PROSITE" id="PS50937"/>
    </source>
</evidence>
<dbReference type="SMART" id="SM00422">
    <property type="entry name" value="HTH_MERR"/>
    <property type="match status" value="1"/>
</dbReference>
<keyword evidence="5" id="KW-1185">Reference proteome</keyword>
<accession>A0ABT1A823</accession>
<name>A0ABT1A823_9PSEU</name>
<organism evidence="4 5">
    <name type="scientific">Pseudonocardia humida</name>
    <dbReference type="NCBI Taxonomy" id="2800819"/>
    <lineage>
        <taxon>Bacteria</taxon>
        <taxon>Bacillati</taxon>
        <taxon>Actinomycetota</taxon>
        <taxon>Actinomycetes</taxon>
        <taxon>Pseudonocardiales</taxon>
        <taxon>Pseudonocardiaceae</taxon>
        <taxon>Pseudonocardia</taxon>
    </lineage>
</organism>
<dbReference type="InterPro" id="IPR047057">
    <property type="entry name" value="MerR_fam"/>
</dbReference>
<feature type="domain" description="HTH merR-type" evidence="3">
    <location>
        <begin position="6"/>
        <end position="75"/>
    </location>
</feature>
<evidence type="ECO:0000256" key="2">
    <source>
        <dbReference type="SAM" id="MobiDB-lite"/>
    </source>
</evidence>
<evidence type="ECO:0000313" key="4">
    <source>
        <dbReference type="EMBL" id="MCO1659111.1"/>
    </source>
</evidence>
<dbReference type="Gene3D" id="1.10.1660.10">
    <property type="match status" value="1"/>
</dbReference>
<feature type="region of interest" description="Disordered" evidence="2">
    <location>
        <begin position="308"/>
        <end position="345"/>
    </location>
</feature>
<dbReference type="PROSITE" id="PS50937">
    <property type="entry name" value="HTH_MERR_2"/>
    <property type="match status" value="1"/>
</dbReference>